<evidence type="ECO:0000259" key="1">
    <source>
        <dbReference type="Pfam" id="PF03364"/>
    </source>
</evidence>
<dbReference type="InterPro" id="IPR005031">
    <property type="entry name" value="COQ10_START"/>
</dbReference>
<gene>
    <name evidence="2" type="ORF">C7K08_11545</name>
</gene>
<comment type="caution">
    <text evidence="2">The sequence shown here is derived from an EMBL/GenBank/DDBJ whole genome shotgun (WGS) entry which is preliminary data.</text>
</comment>
<evidence type="ECO:0000313" key="2">
    <source>
        <dbReference type="EMBL" id="PSI00737.1"/>
    </source>
</evidence>
<dbReference type="EMBL" id="PXVC01000080">
    <property type="protein sequence ID" value="PSI00737.1"/>
    <property type="molecule type" value="Genomic_DNA"/>
</dbReference>
<dbReference type="SUPFAM" id="SSF55961">
    <property type="entry name" value="Bet v1-like"/>
    <property type="match status" value="1"/>
</dbReference>
<evidence type="ECO:0000313" key="3">
    <source>
        <dbReference type="Proteomes" id="UP000240206"/>
    </source>
</evidence>
<dbReference type="PANTHER" id="PTHR34060:SF1">
    <property type="entry name" value="POLYKETIDE CYCLASE _ DEHYDRASE AND LIPID TRANSPORT PROTEIN"/>
    <property type="match status" value="1"/>
</dbReference>
<dbReference type="PANTHER" id="PTHR34060">
    <property type="entry name" value="POLYKETIDE CYCLASE / DEHYDRASE AND LIPID TRANSPORT PROTEIN"/>
    <property type="match status" value="1"/>
</dbReference>
<proteinExistence type="predicted"/>
<organism evidence="2 3">
    <name type="scientific">Synechococcus lacustris str. Tous</name>
    <dbReference type="NCBI Taxonomy" id="1910958"/>
    <lineage>
        <taxon>Bacteria</taxon>
        <taxon>Bacillati</taxon>
        <taxon>Cyanobacteriota</taxon>
        <taxon>Cyanophyceae</taxon>
        <taxon>Synechococcales</taxon>
        <taxon>Synechococcaceae</taxon>
        <taxon>Synechococcus</taxon>
    </lineage>
</organism>
<dbReference type="Proteomes" id="UP000240206">
    <property type="component" value="Unassembled WGS sequence"/>
</dbReference>
<reference evidence="3" key="1">
    <citation type="submission" date="2018-03" db="EMBL/GenBank/DDBJ databases">
        <title>Ecological and genomic features of two cosmopolitan and abundant freshwater picocyanobacteria.</title>
        <authorList>
            <person name="Cabello-Yeves P.J."/>
            <person name="Picazo A."/>
            <person name="Camacho A."/>
            <person name="Callieri C."/>
            <person name="Rosselli R."/>
            <person name="Roda-Garcia J."/>
            <person name="Coutinho F.H."/>
            <person name="Rodriguez-Valera F."/>
        </authorList>
    </citation>
    <scope>NUCLEOTIDE SEQUENCE [LARGE SCALE GENOMIC DNA]</scope>
    <source>
        <strain evidence="3">Tous</strain>
    </source>
</reference>
<dbReference type="AlphaFoldDB" id="A0A2P7EBY0"/>
<feature type="domain" description="Coenzyme Q-binding protein COQ10 START" evidence="1">
    <location>
        <begin position="39"/>
        <end position="160"/>
    </location>
</feature>
<dbReference type="InterPro" id="IPR023393">
    <property type="entry name" value="START-like_dom_sf"/>
</dbReference>
<name>A0A2P7EBY0_9SYNE</name>
<keyword evidence="3" id="KW-1185">Reference proteome</keyword>
<dbReference type="Pfam" id="PF03364">
    <property type="entry name" value="Polyketide_cyc"/>
    <property type="match status" value="1"/>
</dbReference>
<dbReference type="Gene3D" id="3.30.530.20">
    <property type="match status" value="1"/>
</dbReference>
<dbReference type="STRING" id="1910958.BTM30_02560"/>
<accession>A0A2P7EBY0</accession>
<protein>
    <submittedName>
        <fullName evidence="2">Oligoketide cyclase</fullName>
    </submittedName>
</protein>
<dbReference type="CDD" id="cd08866">
    <property type="entry name" value="SRPBCC_11"/>
    <property type="match status" value="1"/>
</dbReference>
<sequence length="178" mass="20052">MQPPPLPTLPSEPIEQEIERLPSATRRLAAQLRLPLAEAAVWEVLTDYESLPSFIPNLMSSRLLNREGTTVLLEQIGSQRFVGLNFTASVRLELEERSQEGILGFRMVSGDFRRFEGAWTLVKTDEGVRLRYELLVQACIGMPIALIEQRLREDLATNLRCVALEALRRAQVAVPCPL</sequence>